<evidence type="ECO:0000256" key="1">
    <source>
        <dbReference type="SAM" id="MobiDB-lite"/>
    </source>
</evidence>
<keyword evidence="4" id="KW-1185">Reference proteome</keyword>
<proteinExistence type="predicted"/>
<feature type="region of interest" description="Disordered" evidence="1">
    <location>
        <begin position="35"/>
        <end position="59"/>
    </location>
</feature>
<accession>A0A6G9YUM6</accession>
<organism evidence="3 4">
    <name type="scientific">Nocardia arthritidis</name>
    <dbReference type="NCBI Taxonomy" id="228602"/>
    <lineage>
        <taxon>Bacteria</taxon>
        <taxon>Bacillati</taxon>
        <taxon>Actinomycetota</taxon>
        <taxon>Actinomycetes</taxon>
        <taxon>Mycobacteriales</taxon>
        <taxon>Nocardiaceae</taxon>
        <taxon>Nocardia</taxon>
    </lineage>
</organism>
<dbReference type="InterPro" id="IPR032731">
    <property type="entry name" value="Arabino_trans_C"/>
</dbReference>
<evidence type="ECO:0000313" key="4">
    <source>
        <dbReference type="Proteomes" id="UP000503540"/>
    </source>
</evidence>
<dbReference type="AlphaFoldDB" id="A0A6G9YUM6"/>
<feature type="domain" description="Arabinosyltransferase C-terminal" evidence="2">
    <location>
        <begin position="18"/>
        <end position="72"/>
    </location>
</feature>
<evidence type="ECO:0000259" key="2">
    <source>
        <dbReference type="Pfam" id="PF14896"/>
    </source>
</evidence>
<sequence>MVRGSELPRDQRKSQLCSDGVVTAGQRVEIEFGRSHSDGSVQSIDRIVPDDIGPDAVGPDPARRNLRASQMHIEHYFSYLKHSL</sequence>
<dbReference type="Proteomes" id="UP000503540">
    <property type="component" value="Chromosome"/>
</dbReference>
<reference evidence="3 4" key="1">
    <citation type="journal article" date="2019" name="ACS Chem. Biol.">
        <title>Identification and Mobilization of a Cryptic Antibiotic Biosynthesis Gene Locus from a Human-Pathogenic Nocardia Isolate.</title>
        <authorList>
            <person name="Herisse M."/>
            <person name="Ishida K."/>
            <person name="Porter J.L."/>
            <person name="Howden B."/>
            <person name="Hertweck C."/>
            <person name="Stinear T.P."/>
            <person name="Pidot S.J."/>
        </authorList>
    </citation>
    <scope>NUCLEOTIDE SEQUENCE [LARGE SCALE GENOMIC DNA]</scope>
    <source>
        <strain evidence="3 4">AUSMDU00012717</strain>
    </source>
</reference>
<dbReference type="Pfam" id="PF14896">
    <property type="entry name" value="Arabino_trans_C"/>
    <property type="match status" value="1"/>
</dbReference>
<dbReference type="EMBL" id="CP046172">
    <property type="protein sequence ID" value="QIS16924.1"/>
    <property type="molecule type" value="Genomic_DNA"/>
</dbReference>
<dbReference type="RefSeq" id="WP_167479603.1">
    <property type="nucleotide sequence ID" value="NZ_CP046172.1"/>
</dbReference>
<gene>
    <name evidence="3" type="ORF">F5544_31355</name>
</gene>
<dbReference type="KEGG" id="nah:F5544_31355"/>
<name>A0A6G9YUM6_9NOCA</name>
<protein>
    <recommendedName>
        <fullName evidence="2">Arabinosyltransferase C-terminal domain-containing protein</fullName>
    </recommendedName>
</protein>
<evidence type="ECO:0000313" key="3">
    <source>
        <dbReference type="EMBL" id="QIS16924.1"/>
    </source>
</evidence>